<evidence type="ECO:0000256" key="4">
    <source>
        <dbReference type="ARBA" id="ARBA00022989"/>
    </source>
</evidence>
<proteinExistence type="predicted"/>
<evidence type="ECO:0000256" key="7">
    <source>
        <dbReference type="SAM" id="Phobius"/>
    </source>
</evidence>
<keyword evidence="3 7" id="KW-0812">Transmembrane</keyword>
<name>A0A2K8KI59_9RHOB</name>
<evidence type="ECO:0000256" key="3">
    <source>
        <dbReference type="ARBA" id="ARBA00022692"/>
    </source>
</evidence>
<evidence type="ECO:0000256" key="2">
    <source>
        <dbReference type="ARBA" id="ARBA00022475"/>
    </source>
</evidence>
<sequence>MSISANVYMALTFLLTALSVGGLLFAAFQPRLASAARTRRRVGMVLGARHSSSAVSGTGEGKRRRRSVEETLREIEEKQKAVARSRSRKSLKSRLGEAGLIWSRKAYWGVCTATACTILLVLWATTGLALSTATILSALAGLLLPDAYLRFRRKRRLAAFAAQFPDAVDVIVRGVKSGMPLADCIRVVAFEGQEPVRSEFATVLDDQSLGLPVQEAIQRMAERVFLPETNFLSIVITIQSRSGGNLTEALGNLSTVLRERKKMTAKIRAMSAEAKASGWIIGALPVIVASLLFVTSPEYISLLFTTMTGNVVLAISAFWMLTGVLIMHKMIHFDF</sequence>
<dbReference type="KEGG" id="rbg:BG454_17905"/>
<evidence type="ECO:0000256" key="6">
    <source>
        <dbReference type="SAM" id="MobiDB-lite"/>
    </source>
</evidence>
<accession>A0A2K8KI59</accession>
<dbReference type="Gene3D" id="1.20.81.30">
    <property type="entry name" value="Type II secretion system (T2SS), domain F"/>
    <property type="match status" value="1"/>
</dbReference>
<dbReference type="InterPro" id="IPR042094">
    <property type="entry name" value="T2SS_GspF_sf"/>
</dbReference>
<keyword evidence="2" id="KW-1003">Cell membrane</keyword>
<dbReference type="EMBL" id="CP024899">
    <property type="protein sequence ID" value="ATX67455.1"/>
    <property type="molecule type" value="Genomic_DNA"/>
</dbReference>
<feature type="transmembrane region" description="Helical" evidence="7">
    <location>
        <begin position="276"/>
        <end position="294"/>
    </location>
</feature>
<keyword evidence="10" id="KW-1185">Reference proteome</keyword>
<dbReference type="Proteomes" id="UP000228948">
    <property type="component" value="Chromosome"/>
</dbReference>
<dbReference type="PANTHER" id="PTHR35007">
    <property type="entry name" value="INTEGRAL MEMBRANE PROTEIN-RELATED"/>
    <property type="match status" value="1"/>
</dbReference>
<evidence type="ECO:0000313" key="10">
    <source>
        <dbReference type="Proteomes" id="UP000228948"/>
    </source>
</evidence>
<dbReference type="AlphaFoldDB" id="A0A2K8KI59"/>
<feature type="transmembrane region" description="Helical" evidence="7">
    <location>
        <begin position="120"/>
        <end position="144"/>
    </location>
</feature>
<feature type="region of interest" description="Disordered" evidence="6">
    <location>
        <begin position="50"/>
        <end position="70"/>
    </location>
</feature>
<organism evidence="9 10">
    <name type="scientific">Roseinatronobacter bogoriensis subsp. barguzinensis</name>
    <dbReference type="NCBI Taxonomy" id="441209"/>
    <lineage>
        <taxon>Bacteria</taxon>
        <taxon>Pseudomonadati</taxon>
        <taxon>Pseudomonadota</taxon>
        <taxon>Alphaproteobacteria</taxon>
        <taxon>Rhodobacterales</taxon>
        <taxon>Paracoccaceae</taxon>
        <taxon>Roseinatronobacter</taxon>
    </lineage>
</organism>
<feature type="domain" description="Type II secretion system protein GspF" evidence="8">
    <location>
        <begin position="169"/>
        <end position="292"/>
    </location>
</feature>
<dbReference type="STRING" id="441209.GCA_001870665_03439"/>
<protein>
    <submittedName>
        <fullName evidence="9">Pilus assembly protein</fullName>
    </submittedName>
</protein>
<comment type="subcellular location">
    <subcellularLocation>
        <location evidence="1">Cell membrane</location>
        <topology evidence="1">Multi-pass membrane protein</topology>
    </subcellularLocation>
</comment>
<keyword evidence="4 7" id="KW-1133">Transmembrane helix</keyword>
<evidence type="ECO:0000259" key="8">
    <source>
        <dbReference type="Pfam" id="PF00482"/>
    </source>
</evidence>
<keyword evidence="5 7" id="KW-0472">Membrane</keyword>
<dbReference type="GO" id="GO:0005886">
    <property type="term" value="C:plasma membrane"/>
    <property type="evidence" value="ECO:0007669"/>
    <property type="project" value="UniProtKB-SubCell"/>
</dbReference>
<feature type="transmembrane region" description="Helical" evidence="7">
    <location>
        <begin position="300"/>
        <end position="326"/>
    </location>
</feature>
<evidence type="ECO:0000256" key="1">
    <source>
        <dbReference type="ARBA" id="ARBA00004651"/>
    </source>
</evidence>
<dbReference type="RefSeq" id="WP_071482412.1">
    <property type="nucleotide sequence ID" value="NZ_CP024899.1"/>
</dbReference>
<evidence type="ECO:0000313" key="9">
    <source>
        <dbReference type="EMBL" id="ATX67455.1"/>
    </source>
</evidence>
<reference evidence="9 10" key="1">
    <citation type="submission" date="2017-11" db="EMBL/GenBank/DDBJ databases">
        <title>Revised Sequence and Annotation of the Rhodobaca barguzinensis strain alga05 Genome.</title>
        <authorList>
            <person name="Kopejtka K."/>
            <person name="Tomasch J.M."/>
            <person name="Bunk B."/>
            <person name="Koblizek M."/>
        </authorList>
    </citation>
    <scope>NUCLEOTIDE SEQUENCE [LARGE SCALE GENOMIC DNA]</scope>
    <source>
        <strain evidence="10">alga05</strain>
    </source>
</reference>
<gene>
    <name evidence="9" type="ORF">BG454_17905</name>
</gene>
<dbReference type="Pfam" id="PF00482">
    <property type="entry name" value="T2SSF"/>
    <property type="match status" value="1"/>
</dbReference>
<evidence type="ECO:0000256" key="5">
    <source>
        <dbReference type="ARBA" id="ARBA00023136"/>
    </source>
</evidence>
<dbReference type="PANTHER" id="PTHR35007:SF1">
    <property type="entry name" value="PILUS ASSEMBLY PROTEIN"/>
    <property type="match status" value="1"/>
</dbReference>
<dbReference type="InterPro" id="IPR018076">
    <property type="entry name" value="T2SS_GspF_dom"/>
</dbReference>
<dbReference type="OrthoDB" id="9803381at2"/>